<dbReference type="Proteomes" id="UP000694861">
    <property type="component" value="Linkage group LG5"/>
</dbReference>
<reference evidence="3" key="2">
    <citation type="submission" date="2025-08" db="UniProtKB">
        <authorList>
            <consortium name="RefSeq"/>
        </authorList>
    </citation>
    <scope>IDENTIFICATION</scope>
</reference>
<keyword evidence="2" id="KW-1185">Reference proteome</keyword>
<dbReference type="Gene3D" id="3.40.630.30">
    <property type="match status" value="1"/>
</dbReference>
<proteinExistence type="predicted"/>
<reference evidence="2" key="1">
    <citation type="journal article" date="2012" name="Nat. Commun.">
        <title>The genome of Prunus mume.</title>
        <authorList>
            <person name="Zhang Q."/>
            <person name="Chen W."/>
            <person name="Sun L."/>
            <person name="Zhao F."/>
            <person name="Huang B."/>
            <person name="Yang W."/>
            <person name="Tao Y."/>
            <person name="Wang J."/>
            <person name="Yuan Z."/>
            <person name="Fan G."/>
            <person name="Xing Z."/>
            <person name="Han C."/>
            <person name="Pan H."/>
            <person name="Zhong X."/>
            <person name="Shi W."/>
            <person name="Liang X."/>
            <person name="Du D."/>
            <person name="Sun F."/>
            <person name="Xu Z."/>
            <person name="Hao R."/>
            <person name="Lv T."/>
            <person name="Lv Y."/>
            <person name="Zheng Z."/>
            <person name="Sun M."/>
            <person name="Luo L."/>
            <person name="Cai M."/>
            <person name="Gao Y."/>
            <person name="Wang J."/>
            <person name="Yin Y."/>
            <person name="Xu X."/>
            <person name="Cheng T."/>
            <person name="Wang J."/>
        </authorList>
    </citation>
    <scope>NUCLEOTIDE SEQUENCE [LARGE SCALE GENOMIC DNA]</scope>
</reference>
<dbReference type="RefSeq" id="XP_008234152.2">
    <property type="nucleotide sequence ID" value="XM_008235930.2"/>
</dbReference>
<dbReference type="PROSITE" id="PS51186">
    <property type="entry name" value="GNAT"/>
    <property type="match status" value="1"/>
</dbReference>
<sequence length="332" mass="36201">MSSGTLNNIIFHSRGRTIHKKLQREREKDKEMEISVAAATAAAAAMPMHVVEGHTTKKTMELKWVSRSSSGGKIQMGKTMKTPLESKPKAPATLQALVPVFISTNPSHVNPDDLSDLFIACNLSCHRFPNYVDAGGGRCVVEAVDLHKLRVALSHSSVLVSVFCKPNDVIGCCSSSSSCLKEKQQQQQKKKIVGFGELLQNVVMPVTPLNSQLVGFGRAVSDLGLTASIYDVMVLPSLRGMGIGRMIVKRIIRMLTSRDIYDIAALCSENERSFFEVCGFGDDILGSTAMMYTRSSVSTNPQDNQIVKPAGRKLLLVPPLSKTLPYSKTMKS</sequence>
<dbReference type="InterPro" id="IPR000182">
    <property type="entry name" value="GNAT_dom"/>
</dbReference>
<dbReference type="InterPro" id="IPR039143">
    <property type="entry name" value="GNPNAT1-like"/>
</dbReference>
<evidence type="ECO:0000313" key="2">
    <source>
        <dbReference type="Proteomes" id="UP000694861"/>
    </source>
</evidence>
<protein>
    <submittedName>
        <fullName evidence="3">Uncharacterized protein LOC103333133</fullName>
    </submittedName>
</protein>
<gene>
    <name evidence="3" type="primary">LOC103333133</name>
</gene>
<dbReference type="GeneID" id="103333133"/>
<dbReference type="SUPFAM" id="SSF55729">
    <property type="entry name" value="Acyl-CoA N-acyltransferases (Nat)"/>
    <property type="match status" value="1"/>
</dbReference>
<name>A0ABM0P465_PRUMU</name>
<dbReference type="Pfam" id="PF00583">
    <property type="entry name" value="Acetyltransf_1"/>
    <property type="match status" value="1"/>
</dbReference>
<dbReference type="PANTHER" id="PTHR13355">
    <property type="entry name" value="GLUCOSAMINE 6-PHOSPHATE N-ACETYLTRANSFERASE"/>
    <property type="match status" value="1"/>
</dbReference>
<organism evidence="2 3">
    <name type="scientific">Prunus mume</name>
    <name type="common">Japanese apricot</name>
    <name type="synonym">Armeniaca mume</name>
    <dbReference type="NCBI Taxonomy" id="102107"/>
    <lineage>
        <taxon>Eukaryota</taxon>
        <taxon>Viridiplantae</taxon>
        <taxon>Streptophyta</taxon>
        <taxon>Embryophyta</taxon>
        <taxon>Tracheophyta</taxon>
        <taxon>Spermatophyta</taxon>
        <taxon>Magnoliopsida</taxon>
        <taxon>eudicotyledons</taxon>
        <taxon>Gunneridae</taxon>
        <taxon>Pentapetalae</taxon>
        <taxon>rosids</taxon>
        <taxon>fabids</taxon>
        <taxon>Rosales</taxon>
        <taxon>Rosaceae</taxon>
        <taxon>Amygdaloideae</taxon>
        <taxon>Amygdaleae</taxon>
        <taxon>Prunus</taxon>
    </lineage>
</organism>
<dbReference type="PANTHER" id="PTHR13355:SF15">
    <property type="entry name" value="GCN5-RELATED N-ACETYLTRANSFERASE 3, CHLOROPLASTIC"/>
    <property type="match status" value="1"/>
</dbReference>
<dbReference type="InterPro" id="IPR016181">
    <property type="entry name" value="Acyl_CoA_acyltransferase"/>
</dbReference>
<feature type="domain" description="N-acetyltransferase" evidence="1">
    <location>
        <begin position="159"/>
        <end position="331"/>
    </location>
</feature>
<evidence type="ECO:0000313" key="3">
    <source>
        <dbReference type="RefSeq" id="XP_008234152.2"/>
    </source>
</evidence>
<evidence type="ECO:0000259" key="1">
    <source>
        <dbReference type="PROSITE" id="PS51186"/>
    </source>
</evidence>
<accession>A0ABM0P465</accession>
<dbReference type="CDD" id="cd04301">
    <property type="entry name" value="NAT_SF"/>
    <property type="match status" value="1"/>
</dbReference>